<dbReference type="EC" id="1.3.5.-" evidence="6"/>
<protein>
    <submittedName>
        <fullName evidence="6">8-methylmenaquinol:fumarate reductase membrane anchor subunit</fullName>
        <ecNumber evidence="6">1.3.5.-</ecNumber>
    </submittedName>
</protein>
<comment type="pathway">
    <text evidence="1">Cofactor metabolism; coenzyme M-coenzyme B heterodisulfide reduction; coenzyme B and coenzyme M from coenzyme M-coenzyme B heterodisulfide: step 1/1.</text>
</comment>
<dbReference type="NCBIfam" id="TIGR03288">
    <property type="entry name" value="CoB_CoM_SS_B"/>
    <property type="match status" value="1"/>
</dbReference>
<feature type="domain" description="Cysteine-rich" evidence="5">
    <location>
        <begin position="8"/>
        <end position="88"/>
    </location>
</feature>
<dbReference type="AlphaFoldDB" id="A0A644V531"/>
<dbReference type="EMBL" id="VSSQ01000222">
    <property type="protein sequence ID" value="MPL86450.1"/>
    <property type="molecule type" value="Genomic_DNA"/>
</dbReference>
<dbReference type="PANTHER" id="PTHR42947">
    <property type="entry name" value="COB--COM HETERODISULFIDE REDUCTASE SUBUNIT B 1"/>
    <property type="match status" value="1"/>
</dbReference>
<accession>A0A644V531</accession>
<dbReference type="Pfam" id="PF02754">
    <property type="entry name" value="CCG"/>
    <property type="match status" value="2"/>
</dbReference>
<gene>
    <name evidence="6" type="primary">sdhE_8</name>
    <name evidence="6" type="ORF">SDC9_32430</name>
</gene>
<evidence type="ECO:0000256" key="2">
    <source>
        <dbReference type="ARBA" id="ARBA00010431"/>
    </source>
</evidence>
<comment type="caution">
    <text evidence="6">The sequence shown here is derived from an EMBL/GenBank/DDBJ whole genome shotgun (WGS) entry which is preliminary data.</text>
</comment>
<dbReference type="Gene3D" id="1.20.1050.140">
    <property type="match status" value="1"/>
</dbReference>
<evidence type="ECO:0000313" key="6">
    <source>
        <dbReference type="EMBL" id="MPL86450.1"/>
    </source>
</evidence>
<dbReference type="InterPro" id="IPR004017">
    <property type="entry name" value="Cys_rich_dom"/>
</dbReference>
<dbReference type="GO" id="GO:0015948">
    <property type="term" value="P:methanogenesis"/>
    <property type="evidence" value="ECO:0007669"/>
    <property type="project" value="UniProtKB-KW"/>
</dbReference>
<sequence>MSHETHKYAFFLGCIAPNRYPGIEASAIRTGKNLGIELLPLKGASCCPAPGAFGSIDLNVWYAMAARNLILAEQMNMDIALICNGCYKSIWEVNHKLKHNDELRDSVNEVLKEVDMEFKGTTNVYHLIELYYDKDVCGIDKLKDSVNTPLTGVKVACHYGCHLLKPQKDREFFGDVIGDSEHPVWFEDLVSAIGAEPVEYRNKMQCCGAGGGVRGYDIAHALDITNEKLTNMAAVGADAITNSCPFCQLQFDRGQFEIGQKFGVEWNIPVLHYCEMLGLAQGMTPNELGLDLHQISCQPFLDKLKGGQ</sequence>
<proteinExistence type="inferred from homology"/>
<dbReference type="InterPro" id="IPR051278">
    <property type="entry name" value="HdrB/HdrD_reductase"/>
</dbReference>
<organism evidence="6">
    <name type="scientific">bioreactor metagenome</name>
    <dbReference type="NCBI Taxonomy" id="1076179"/>
    <lineage>
        <taxon>unclassified sequences</taxon>
        <taxon>metagenomes</taxon>
        <taxon>ecological metagenomes</taxon>
    </lineage>
</organism>
<keyword evidence="4 6" id="KW-0560">Oxidoreductase</keyword>
<dbReference type="GO" id="GO:0051912">
    <property type="term" value="F:CoB--CoM heterodisulfide reductase activity"/>
    <property type="evidence" value="ECO:0007669"/>
    <property type="project" value="InterPro"/>
</dbReference>
<evidence type="ECO:0000256" key="1">
    <source>
        <dbReference type="ARBA" id="ARBA00004808"/>
    </source>
</evidence>
<keyword evidence="3" id="KW-0484">Methanogenesis</keyword>
<evidence type="ECO:0000256" key="4">
    <source>
        <dbReference type="ARBA" id="ARBA00023002"/>
    </source>
</evidence>
<dbReference type="PANTHER" id="PTHR42947:SF1">
    <property type="entry name" value="COB--COM HETERODISULFIDE REDUCTASE SUBUNIT B 1"/>
    <property type="match status" value="1"/>
</dbReference>
<reference evidence="6" key="1">
    <citation type="submission" date="2019-08" db="EMBL/GenBank/DDBJ databases">
        <authorList>
            <person name="Kucharzyk K."/>
            <person name="Murdoch R.W."/>
            <person name="Higgins S."/>
            <person name="Loffler F."/>
        </authorList>
    </citation>
    <scope>NUCLEOTIDE SEQUENCE</scope>
</reference>
<evidence type="ECO:0000256" key="3">
    <source>
        <dbReference type="ARBA" id="ARBA00022994"/>
    </source>
</evidence>
<name>A0A644V531_9ZZZZ</name>
<feature type="domain" description="Cysteine-rich" evidence="5">
    <location>
        <begin position="155"/>
        <end position="252"/>
    </location>
</feature>
<dbReference type="InterPro" id="IPR017678">
    <property type="entry name" value="CoB/CoM_hetero-S_Rdtase_bsu"/>
</dbReference>
<evidence type="ECO:0000259" key="5">
    <source>
        <dbReference type="Pfam" id="PF02754"/>
    </source>
</evidence>
<comment type="similarity">
    <text evidence="2">Belongs to the HdrB family.</text>
</comment>